<dbReference type="STRING" id="511.UZ73_13105"/>
<feature type="compositionally biased region" description="Basic residues" evidence="3">
    <location>
        <begin position="14"/>
        <end position="24"/>
    </location>
</feature>
<comment type="caution">
    <text evidence="4">The sequence shown here is derived from an EMBL/GenBank/DDBJ whole genome shotgun (WGS) entry which is preliminary data.</text>
</comment>
<dbReference type="Pfam" id="PF02021">
    <property type="entry name" value="UPF0102"/>
    <property type="match status" value="1"/>
</dbReference>
<evidence type="ECO:0000256" key="3">
    <source>
        <dbReference type="SAM" id="MobiDB-lite"/>
    </source>
</evidence>
<protein>
    <recommendedName>
        <fullName evidence="2">UPF0102 protein DF183_11815</fullName>
    </recommendedName>
</protein>
<dbReference type="AlphaFoldDB" id="A0A2U2BIK3"/>
<feature type="region of interest" description="Disordered" evidence="3">
    <location>
        <begin position="1"/>
        <end position="45"/>
    </location>
</feature>
<dbReference type="InterPro" id="IPR011856">
    <property type="entry name" value="tRNA_endonuc-like_dom_sf"/>
</dbReference>
<dbReference type="HAMAP" id="MF_00048">
    <property type="entry name" value="UPF0102"/>
    <property type="match status" value="1"/>
</dbReference>
<dbReference type="GO" id="GO:0003676">
    <property type="term" value="F:nucleic acid binding"/>
    <property type="evidence" value="ECO:0007669"/>
    <property type="project" value="InterPro"/>
</dbReference>
<dbReference type="NCBIfam" id="TIGR00252">
    <property type="entry name" value="YraN family protein"/>
    <property type="match status" value="1"/>
</dbReference>
<reference evidence="4 5" key="1">
    <citation type="submission" date="2018-05" db="EMBL/GenBank/DDBJ databases">
        <title>Genome Sequence of an Efficient Indole-Degrading Bacterium, Alcaligenes sp.YBY.</title>
        <authorList>
            <person name="Yang B."/>
        </authorList>
    </citation>
    <scope>NUCLEOTIDE SEQUENCE [LARGE SCALE GENOMIC DNA]</scope>
    <source>
        <strain evidence="4 5">YBY</strain>
    </source>
</reference>
<dbReference type="Gene3D" id="3.40.1350.10">
    <property type="match status" value="1"/>
</dbReference>
<dbReference type="RefSeq" id="WP_109089170.1">
    <property type="nucleotide sequence ID" value="NZ_JBHXOA010000003.1"/>
</dbReference>
<dbReference type="Proteomes" id="UP000245216">
    <property type="component" value="Unassembled WGS sequence"/>
</dbReference>
<sequence>MNPFEYARQAQNRQLRRRRRSRPAARKEKPLRSPSQESGDQAEQRACDHVTAHGARVLARQLGTRFGEIDLVLWHQEHLVFLEVRQRNHKGYGGALASVNRDKQQRLILTAQQWLPTLCQRYFQGKLPACRFDVIAIEGETLRWIQNAFEQR</sequence>
<evidence type="ECO:0000313" key="5">
    <source>
        <dbReference type="Proteomes" id="UP000245216"/>
    </source>
</evidence>
<dbReference type="SUPFAM" id="SSF52980">
    <property type="entry name" value="Restriction endonuclease-like"/>
    <property type="match status" value="1"/>
</dbReference>
<dbReference type="NCBIfam" id="NF009150">
    <property type="entry name" value="PRK12497.1-3"/>
    <property type="match status" value="1"/>
</dbReference>
<evidence type="ECO:0000256" key="1">
    <source>
        <dbReference type="ARBA" id="ARBA00006738"/>
    </source>
</evidence>
<evidence type="ECO:0000256" key="2">
    <source>
        <dbReference type="HAMAP-Rule" id="MF_00048"/>
    </source>
</evidence>
<dbReference type="InterPro" id="IPR003509">
    <property type="entry name" value="UPF0102_YraN-like"/>
</dbReference>
<dbReference type="InterPro" id="IPR011335">
    <property type="entry name" value="Restrct_endonuc-II-like"/>
</dbReference>
<proteinExistence type="inferred from homology"/>
<organism evidence="4 5">
    <name type="scientific">Alcaligenes faecalis</name>
    <dbReference type="NCBI Taxonomy" id="511"/>
    <lineage>
        <taxon>Bacteria</taxon>
        <taxon>Pseudomonadati</taxon>
        <taxon>Pseudomonadota</taxon>
        <taxon>Betaproteobacteria</taxon>
        <taxon>Burkholderiales</taxon>
        <taxon>Alcaligenaceae</taxon>
        <taxon>Alcaligenes</taxon>
    </lineage>
</organism>
<dbReference type="PANTHER" id="PTHR34039:SF1">
    <property type="entry name" value="UPF0102 PROTEIN YRAN"/>
    <property type="match status" value="1"/>
</dbReference>
<accession>A0A2U2BIK3</accession>
<evidence type="ECO:0000313" key="4">
    <source>
        <dbReference type="EMBL" id="PWE13848.1"/>
    </source>
</evidence>
<reference evidence="4 5" key="2">
    <citation type="submission" date="2018-05" db="EMBL/GenBank/DDBJ databases">
        <authorList>
            <person name="Lanie J.A."/>
            <person name="Ng W.-L."/>
            <person name="Kazmierczak K.M."/>
            <person name="Andrzejewski T.M."/>
            <person name="Davidsen T.M."/>
            <person name="Wayne K.J."/>
            <person name="Tettelin H."/>
            <person name="Glass J.I."/>
            <person name="Rusch D."/>
            <person name="Podicherti R."/>
            <person name="Tsui H.-C.T."/>
            <person name="Winkler M.E."/>
        </authorList>
    </citation>
    <scope>NUCLEOTIDE SEQUENCE [LARGE SCALE GENOMIC DNA]</scope>
    <source>
        <strain evidence="4 5">YBY</strain>
    </source>
</reference>
<dbReference type="EMBL" id="QEXO01000003">
    <property type="protein sequence ID" value="PWE13848.1"/>
    <property type="molecule type" value="Genomic_DNA"/>
</dbReference>
<name>A0A2U2BIK3_ALCFA</name>
<comment type="similarity">
    <text evidence="1 2">Belongs to the UPF0102 family.</text>
</comment>
<gene>
    <name evidence="4" type="ORF">DF183_11815</name>
</gene>
<dbReference type="PANTHER" id="PTHR34039">
    <property type="entry name" value="UPF0102 PROTEIN YRAN"/>
    <property type="match status" value="1"/>
</dbReference>